<evidence type="ECO:0000313" key="4">
    <source>
        <dbReference type="EMBL" id="MBK1662561.1"/>
    </source>
</evidence>
<accession>A0ABS1D6Q7</accession>
<comment type="similarity">
    <text evidence="3">Belongs to the trans-sulfuration enzymes family.</text>
</comment>
<evidence type="ECO:0000256" key="3">
    <source>
        <dbReference type="RuleBase" id="RU362118"/>
    </source>
</evidence>
<dbReference type="Proteomes" id="UP000697995">
    <property type="component" value="Unassembled WGS sequence"/>
</dbReference>
<reference evidence="4 5" key="1">
    <citation type="journal article" date="2020" name="Microorganisms">
        <title>Osmotic Adaptation and Compatible Solute Biosynthesis of Phototrophic Bacteria as Revealed from Genome Analyses.</title>
        <authorList>
            <person name="Imhoff J.F."/>
            <person name="Rahn T."/>
            <person name="Kunzel S."/>
            <person name="Keller A."/>
            <person name="Neulinger S.C."/>
        </authorList>
    </citation>
    <scope>NUCLEOTIDE SEQUENCE [LARGE SCALE GENOMIC DNA]</scope>
    <source>
        <strain evidence="4 5">DSM 15382</strain>
    </source>
</reference>
<protein>
    <recommendedName>
        <fullName evidence="6">O-succinylhomoserine sulfhydrylase</fullName>
    </recommendedName>
</protein>
<dbReference type="InterPro" id="IPR015422">
    <property type="entry name" value="PyrdxlP-dep_Trfase_small"/>
</dbReference>
<keyword evidence="5" id="KW-1185">Reference proteome</keyword>
<evidence type="ECO:0000256" key="2">
    <source>
        <dbReference type="ARBA" id="ARBA00022898"/>
    </source>
</evidence>
<dbReference type="Pfam" id="PF01053">
    <property type="entry name" value="Cys_Met_Meta_PP"/>
    <property type="match status" value="1"/>
</dbReference>
<comment type="cofactor">
    <cofactor evidence="1 3">
        <name>pyridoxal 5'-phosphate</name>
        <dbReference type="ChEBI" id="CHEBI:597326"/>
    </cofactor>
</comment>
<dbReference type="SUPFAM" id="SSF53383">
    <property type="entry name" value="PLP-dependent transferases"/>
    <property type="match status" value="1"/>
</dbReference>
<dbReference type="InterPro" id="IPR015421">
    <property type="entry name" value="PyrdxlP-dep_Trfase_major"/>
</dbReference>
<evidence type="ECO:0000256" key="1">
    <source>
        <dbReference type="ARBA" id="ARBA00001933"/>
    </source>
</evidence>
<sequence length="276" mass="28907">MESVFVDGGDLAQWERALAAPTAMVLLETPSNPMLDLVDLPAVAALAHKAGAVVVVDNVFATPLLQKPLTLGADVVVYSCTKHMDGQGRVLGGAVLGSKTWVDEVLQPFIRNTGPSLSPFNAWVILKGLETLALRVNAMCASAAAIADFLAGRPEVARALYPFRADHPQQALARAQMTGGGTVVTFELAGGKDAAFRFCNALRLVDVSNNLGDSKSLVTHPATTTHMRIGAEERARLGITDGTIRLSVGLEDVADLIEDLTEALEAAGGAVARAAE</sequence>
<dbReference type="InterPro" id="IPR000277">
    <property type="entry name" value="Cys/Met-Metab_PyrdxlP-dep_enz"/>
</dbReference>
<dbReference type="InterPro" id="IPR015424">
    <property type="entry name" value="PyrdxlP-dep_Trfase"/>
</dbReference>
<comment type="caution">
    <text evidence="4">The sequence shown here is derived from an EMBL/GenBank/DDBJ whole genome shotgun (WGS) entry which is preliminary data.</text>
</comment>
<keyword evidence="2 3" id="KW-0663">Pyridoxal phosphate</keyword>
<dbReference type="EMBL" id="NRSG01000614">
    <property type="protein sequence ID" value="MBK1662561.1"/>
    <property type="molecule type" value="Genomic_DNA"/>
</dbReference>
<organism evidence="4 5">
    <name type="scientific">Paracraurococcus ruber</name>
    <dbReference type="NCBI Taxonomy" id="77675"/>
    <lineage>
        <taxon>Bacteria</taxon>
        <taxon>Pseudomonadati</taxon>
        <taxon>Pseudomonadota</taxon>
        <taxon>Alphaproteobacteria</taxon>
        <taxon>Acetobacterales</taxon>
        <taxon>Roseomonadaceae</taxon>
        <taxon>Paracraurococcus</taxon>
    </lineage>
</organism>
<proteinExistence type="inferred from homology"/>
<evidence type="ECO:0008006" key="6">
    <source>
        <dbReference type="Google" id="ProtNLM"/>
    </source>
</evidence>
<dbReference type="Gene3D" id="3.40.640.10">
    <property type="entry name" value="Type I PLP-dependent aspartate aminotransferase-like (Major domain)"/>
    <property type="match status" value="1"/>
</dbReference>
<evidence type="ECO:0000313" key="5">
    <source>
        <dbReference type="Proteomes" id="UP000697995"/>
    </source>
</evidence>
<dbReference type="PANTHER" id="PTHR11808:SF80">
    <property type="entry name" value="CYSTATHIONINE GAMMA-LYASE"/>
    <property type="match status" value="1"/>
</dbReference>
<name>A0ABS1D6Q7_9PROT</name>
<dbReference type="PANTHER" id="PTHR11808">
    <property type="entry name" value="TRANS-SULFURATION ENZYME FAMILY MEMBER"/>
    <property type="match status" value="1"/>
</dbReference>
<gene>
    <name evidence="4" type="ORF">CKO45_30765</name>
</gene>
<dbReference type="Gene3D" id="3.90.1150.10">
    <property type="entry name" value="Aspartate Aminotransferase, domain 1"/>
    <property type="match status" value="1"/>
</dbReference>